<comment type="similarity">
    <text evidence="1">Belongs to the membrane fusion protein (MFP) (TC 8.A.1) family.</text>
</comment>
<dbReference type="Gene3D" id="2.40.30.170">
    <property type="match status" value="1"/>
</dbReference>
<comment type="caution">
    <text evidence="8">The sequence shown here is derived from an EMBL/GenBank/DDBJ whole genome shotgun (WGS) entry which is preliminary data.</text>
</comment>
<name>A0ABU7YZJ5_9GAMM</name>
<feature type="signal peptide" evidence="4">
    <location>
        <begin position="1"/>
        <end position="30"/>
    </location>
</feature>
<dbReference type="Proteomes" id="UP001355056">
    <property type="component" value="Unassembled WGS sequence"/>
</dbReference>
<dbReference type="SUPFAM" id="SSF111369">
    <property type="entry name" value="HlyD-like secretion proteins"/>
    <property type="match status" value="1"/>
</dbReference>
<feature type="domain" description="CusB-like beta-barrel" evidence="7">
    <location>
        <begin position="213"/>
        <end position="286"/>
    </location>
</feature>
<feature type="chain" id="PRO_5046591492" evidence="4">
    <location>
        <begin position="31"/>
        <end position="391"/>
    </location>
</feature>
<evidence type="ECO:0000256" key="4">
    <source>
        <dbReference type="SAM" id="SignalP"/>
    </source>
</evidence>
<dbReference type="InterPro" id="IPR006143">
    <property type="entry name" value="RND_pump_MFP"/>
</dbReference>
<dbReference type="Pfam" id="PF25954">
    <property type="entry name" value="Beta-barrel_RND_2"/>
    <property type="match status" value="1"/>
</dbReference>
<dbReference type="RefSeq" id="WP_332616897.1">
    <property type="nucleotide sequence ID" value="NZ_JAXGFP010000005.1"/>
</dbReference>
<dbReference type="Pfam" id="PF25876">
    <property type="entry name" value="HH_MFP_RND"/>
    <property type="match status" value="1"/>
</dbReference>
<keyword evidence="9" id="KW-1185">Reference proteome</keyword>
<feature type="region of interest" description="Disordered" evidence="3">
    <location>
        <begin position="365"/>
        <end position="391"/>
    </location>
</feature>
<feature type="domain" description="Multidrug resistance protein MdtA-like barrel-sandwich hybrid" evidence="6">
    <location>
        <begin position="72"/>
        <end position="204"/>
    </location>
</feature>
<keyword evidence="2" id="KW-0175">Coiled coil</keyword>
<dbReference type="PANTHER" id="PTHR30469">
    <property type="entry name" value="MULTIDRUG RESISTANCE PROTEIN MDTA"/>
    <property type="match status" value="1"/>
</dbReference>
<keyword evidence="4" id="KW-0732">Signal</keyword>
<dbReference type="EMBL" id="JAXGFP010000005">
    <property type="protein sequence ID" value="MEG3184377.1"/>
    <property type="molecule type" value="Genomic_DNA"/>
</dbReference>
<feature type="domain" description="Multidrug resistance protein MdtA-like alpha-helical hairpin" evidence="5">
    <location>
        <begin position="108"/>
        <end position="175"/>
    </location>
</feature>
<dbReference type="Pfam" id="PF25917">
    <property type="entry name" value="BSH_RND"/>
    <property type="match status" value="1"/>
</dbReference>
<dbReference type="Gene3D" id="2.40.50.100">
    <property type="match status" value="1"/>
</dbReference>
<dbReference type="InterPro" id="IPR058625">
    <property type="entry name" value="MdtA-like_BSH"/>
</dbReference>
<evidence type="ECO:0000256" key="2">
    <source>
        <dbReference type="SAM" id="Coils"/>
    </source>
</evidence>
<evidence type="ECO:0000313" key="9">
    <source>
        <dbReference type="Proteomes" id="UP001355056"/>
    </source>
</evidence>
<dbReference type="Gene3D" id="2.40.420.20">
    <property type="match status" value="1"/>
</dbReference>
<dbReference type="Gene3D" id="1.10.287.470">
    <property type="entry name" value="Helix hairpin bin"/>
    <property type="match status" value="1"/>
</dbReference>
<evidence type="ECO:0000259" key="6">
    <source>
        <dbReference type="Pfam" id="PF25917"/>
    </source>
</evidence>
<feature type="compositionally biased region" description="Basic and acidic residues" evidence="3">
    <location>
        <begin position="365"/>
        <end position="376"/>
    </location>
</feature>
<feature type="coiled-coil region" evidence="2">
    <location>
        <begin position="99"/>
        <end position="126"/>
    </location>
</feature>
<evidence type="ECO:0000259" key="7">
    <source>
        <dbReference type="Pfam" id="PF25954"/>
    </source>
</evidence>
<organism evidence="8 9">
    <name type="scientific">Novilysobacter erysipheiresistens</name>
    <dbReference type="NCBI Taxonomy" id="1749332"/>
    <lineage>
        <taxon>Bacteria</taxon>
        <taxon>Pseudomonadati</taxon>
        <taxon>Pseudomonadota</taxon>
        <taxon>Gammaproteobacteria</taxon>
        <taxon>Lysobacterales</taxon>
        <taxon>Lysobacteraceae</taxon>
        <taxon>Novilysobacter</taxon>
    </lineage>
</organism>
<evidence type="ECO:0000259" key="5">
    <source>
        <dbReference type="Pfam" id="PF25876"/>
    </source>
</evidence>
<sequence>MRSRVRNARSAPPRLMPALMIVVSLLAACAGDEAAVESARPVLVTRPQAAADGFTSLAGEIRAREESPLSFRVGGKLVERQVDVGDHVKQGQVLATLDAGDLQARARAARAQLAAAEAELGRARADRARFATLAEQQLVSRSTMDAQNAAAIAAEGQVKAARAELEVAGNQAAYSQLLAPADGVIAARQAEAGQVVGVGQPVFTLAVDGRREVEFAVPEGAIDTIKPGQAVVVELWSEPGKRWPGTVREIAPVADAASRTFAARATIDAPAGTLDLGQSARVYFTGSDDAALSVPLSALQRVGEDAVAVFVVDPASSTLKLQPIRIGPYGSERAPVLDGLAPDAWVVAAGGHLLREGLEVVPVDRDNRPVTAEPDKPATPAAAPATTADEG</sequence>
<protein>
    <submittedName>
        <fullName evidence="8">Efflux RND transporter periplasmic adaptor subunit</fullName>
    </submittedName>
</protein>
<dbReference type="InterPro" id="IPR058624">
    <property type="entry name" value="MdtA-like_HH"/>
</dbReference>
<reference evidence="8 9" key="1">
    <citation type="journal article" date="2016" name="Int. J. Syst. Evol. Microbiol.">
        <title>Lysobacter erysipheiresistens sp. nov., an antagonist of powdery mildew, isolated from tobacco-cultivated soil.</title>
        <authorList>
            <person name="Xie B."/>
            <person name="Li T."/>
            <person name="Lin X."/>
            <person name="Wang C.J."/>
            <person name="Chen Y.J."/>
            <person name="Liu W.J."/>
            <person name="Zhao Z.W."/>
        </authorList>
    </citation>
    <scope>NUCLEOTIDE SEQUENCE [LARGE SCALE GENOMIC DNA]</scope>
    <source>
        <strain evidence="8 9">RS-LYSO-3</strain>
    </source>
</reference>
<dbReference type="NCBIfam" id="TIGR01730">
    <property type="entry name" value="RND_mfp"/>
    <property type="match status" value="1"/>
</dbReference>
<evidence type="ECO:0000256" key="1">
    <source>
        <dbReference type="ARBA" id="ARBA00009477"/>
    </source>
</evidence>
<dbReference type="PROSITE" id="PS51257">
    <property type="entry name" value="PROKAR_LIPOPROTEIN"/>
    <property type="match status" value="1"/>
</dbReference>
<accession>A0ABU7YZJ5</accession>
<dbReference type="PANTHER" id="PTHR30469:SF15">
    <property type="entry name" value="HLYD FAMILY OF SECRETION PROTEINS"/>
    <property type="match status" value="1"/>
</dbReference>
<proteinExistence type="inferred from homology"/>
<dbReference type="InterPro" id="IPR058792">
    <property type="entry name" value="Beta-barrel_RND_2"/>
</dbReference>
<evidence type="ECO:0000256" key="3">
    <source>
        <dbReference type="SAM" id="MobiDB-lite"/>
    </source>
</evidence>
<evidence type="ECO:0000313" key="8">
    <source>
        <dbReference type="EMBL" id="MEG3184377.1"/>
    </source>
</evidence>
<feature type="compositionally biased region" description="Low complexity" evidence="3">
    <location>
        <begin position="378"/>
        <end position="391"/>
    </location>
</feature>
<gene>
    <name evidence="8" type="ORF">SNE34_10180</name>
</gene>